<dbReference type="PROSITE" id="PS50089">
    <property type="entry name" value="ZF_RING_2"/>
    <property type="match status" value="1"/>
</dbReference>
<evidence type="ECO:0000259" key="3">
    <source>
        <dbReference type="PROSITE" id="PS50089"/>
    </source>
</evidence>
<dbReference type="Gene3D" id="3.30.40.10">
    <property type="entry name" value="Zinc/RING finger domain, C3HC4 (zinc finger)"/>
    <property type="match status" value="1"/>
</dbReference>
<dbReference type="SUPFAM" id="SSF57850">
    <property type="entry name" value="RING/U-box"/>
    <property type="match status" value="1"/>
</dbReference>
<dbReference type="AlphaFoldDB" id="A0ABD1RA00"/>
<keyword evidence="5" id="KW-1185">Reference proteome</keyword>
<dbReference type="InterPro" id="IPR013083">
    <property type="entry name" value="Znf_RING/FYVE/PHD"/>
</dbReference>
<name>A0ABD1RA00_9LAMI</name>
<proteinExistence type="predicted"/>
<dbReference type="Proteomes" id="UP001604336">
    <property type="component" value="Unassembled WGS sequence"/>
</dbReference>
<dbReference type="PANTHER" id="PTHR31150:SF23">
    <property type="entry name" value="MANDELONITRILE LYASE-RELATED"/>
    <property type="match status" value="1"/>
</dbReference>
<evidence type="ECO:0000256" key="2">
    <source>
        <dbReference type="SAM" id="MobiDB-lite"/>
    </source>
</evidence>
<accession>A0ABD1RA00</accession>
<evidence type="ECO:0000313" key="5">
    <source>
        <dbReference type="Proteomes" id="UP001604336"/>
    </source>
</evidence>
<gene>
    <name evidence="4" type="ORF">Adt_29399</name>
</gene>
<keyword evidence="1" id="KW-0479">Metal-binding</keyword>
<organism evidence="4 5">
    <name type="scientific">Abeliophyllum distichum</name>
    <dbReference type="NCBI Taxonomy" id="126358"/>
    <lineage>
        <taxon>Eukaryota</taxon>
        <taxon>Viridiplantae</taxon>
        <taxon>Streptophyta</taxon>
        <taxon>Embryophyta</taxon>
        <taxon>Tracheophyta</taxon>
        <taxon>Spermatophyta</taxon>
        <taxon>Magnoliopsida</taxon>
        <taxon>eudicotyledons</taxon>
        <taxon>Gunneridae</taxon>
        <taxon>Pentapetalae</taxon>
        <taxon>asterids</taxon>
        <taxon>lamiids</taxon>
        <taxon>Lamiales</taxon>
        <taxon>Oleaceae</taxon>
        <taxon>Forsythieae</taxon>
        <taxon>Abeliophyllum</taxon>
    </lineage>
</organism>
<reference evidence="5" key="1">
    <citation type="submission" date="2024-07" db="EMBL/GenBank/DDBJ databases">
        <title>Two chromosome-level genome assemblies of Korean endemic species Abeliophyllum distichum and Forsythia ovata (Oleaceae).</title>
        <authorList>
            <person name="Jang H."/>
        </authorList>
    </citation>
    <scope>NUCLEOTIDE SEQUENCE [LARGE SCALE GENOMIC DNA]</scope>
</reference>
<protein>
    <submittedName>
        <fullName evidence="4">RING/U-box superfamily protein</fullName>
    </submittedName>
</protein>
<sequence length="525" mass="58455">MALFSDKVGFLYSVSHADIFFPRFSSVSLSNRKLIFLSRITGVGLLAIWTNFNWGKFSKFDDNFHCCCEVGIVRLGCKSFPVMKLNQAWAFMGTIIAKTGSLCCVASRPHGSSTPNREWSVGLHEPYWRTNTSFSPPQSRWDFHFQYESLSLGSHDDIHLGSSASSNSRESRSWARGNNLANHHYLISDGVGPNFSPSDVSPAQQWTPPAIQEISADDYGTSRRDVVSRQLSLSTMMEGTSAARDSGDSTSPQSDSSRDYRSVVKSHHRNFSSHRSFMSKAIHPLSFPSETPVREANRVASARLSEFDVNTPPEDRHRSSASGCADLTEISESFDYDLFNRSYSTSDCFRCGLCERFLSQRSPWSSRRIVKSGDMPVAGVLSCSHAFHAECLEQTTPKACKHNPPCPICIRVEEENSPDQRVFSKLRNNFPRLKLFCEDGSSKPWSCAQGGNCVEGALHTPARNTLLSLNRNRFRKKLFSKGNPGREFPGKLRKSGPYSSELLIRSVERGVSGSNSTTTEGSDLK</sequence>
<dbReference type="EMBL" id="JBFOLK010000009">
    <property type="protein sequence ID" value="KAL2484643.1"/>
    <property type="molecule type" value="Genomic_DNA"/>
</dbReference>
<keyword evidence="1" id="KW-0863">Zinc-finger</keyword>
<feature type="region of interest" description="Disordered" evidence="2">
    <location>
        <begin position="235"/>
        <end position="265"/>
    </location>
</feature>
<keyword evidence="1" id="KW-0862">Zinc</keyword>
<comment type="caution">
    <text evidence="4">The sequence shown here is derived from an EMBL/GenBank/DDBJ whole genome shotgun (WGS) entry which is preliminary data.</text>
</comment>
<dbReference type="GO" id="GO:0008270">
    <property type="term" value="F:zinc ion binding"/>
    <property type="evidence" value="ECO:0007669"/>
    <property type="project" value="UniProtKB-KW"/>
</dbReference>
<dbReference type="InterPro" id="IPR001841">
    <property type="entry name" value="Znf_RING"/>
</dbReference>
<evidence type="ECO:0000256" key="1">
    <source>
        <dbReference type="PROSITE-ProRule" id="PRU00175"/>
    </source>
</evidence>
<evidence type="ECO:0000313" key="4">
    <source>
        <dbReference type="EMBL" id="KAL2484643.1"/>
    </source>
</evidence>
<feature type="domain" description="RING-type" evidence="3">
    <location>
        <begin position="351"/>
        <end position="409"/>
    </location>
</feature>
<dbReference type="PANTHER" id="PTHR31150">
    <property type="entry name" value="EXPRESSED PROTEIN"/>
    <property type="match status" value="1"/>
</dbReference>